<keyword evidence="6 8" id="KW-0472">Membrane</keyword>
<feature type="transmembrane region" description="Helical" evidence="8">
    <location>
        <begin position="333"/>
        <end position="350"/>
    </location>
</feature>
<dbReference type="GO" id="GO:0015174">
    <property type="term" value="F:basic amino acid transmembrane transporter activity"/>
    <property type="evidence" value="ECO:0007669"/>
    <property type="project" value="TreeGrafter"/>
</dbReference>
<organism evidence="10 11">
    <name type="scientific">Schizosaccharomyces osmophilus</name>
    <dbReference type="NCBI Taxonomy" id="2545709"/>
    <lineage>
        <taxon>Eukaryota</taxon>
        <taxon>Fungi</taxon>
        <taxon>Dikarya</taxon>
        <taxon>Ascomycota</taxon>
        <taxon>Taphrinomycotina</taxon>
        <taxon>Schizosaccharomycetes</taxon>
        <taxon>Schizosaccharomycetales</taxon>
        <taxon>Schizosaccharomycetaceae</taxon>
        <taxon>Schizosaccharomyces</taxon>
    </lineage>
</organism>
<sequence length="531" mass="57716">MNNPNTPTEETALLRSGTEAQDDGENLPNKWAILPALWIGGFLSALDMTIVASLYPVIGSEFKLMNNASYIATSYLITNTAFQPLYGRLSDIFGRRAAIVFANITFTIGTFLCGSSRSLAGLCIARAIAGIGGGGLGTMSSIISSDIVSLRERGTWQGITNIVWGIGGSLGGPLGGLIAQRWGWRVAFYFQIPLGIISTIVVAWRVRIKPAVRGSNAPLLSRIDYLGSFLLVAGISLLIVTFNWAGDAYSWLSPIILGLLISSALLLYAFYWVEKNVALEPIAPVFILKQITPLSVCLCNFFNAFCGFVVLYELPLFFEAVLFMPSSEAGVRIFPYVIFTSLGSVVGGLYMKKTGRYRPLILFGYFAMWTSIVAFSVLSSFGQRIPLVFVTLFLSLSGTAYGMNLTATLIAVISSLAPQDQAVATGLSYLFRATGSVMGISLSQTATLTLVMNNLSKQLADIPGKEDLIQCLRESISIIPDLPANVRRLVVQSYVEAFTVAFAIVSFFAFFGLIFSLKIRQFYLHTSVDRK</sequence>
<dbReference type="AlphaFoldDB" id="A0AAE9WDI9"/>
<dbReference type="EMBL" id="CP115612">
    <property type="protein sequence ID" value="WBW74220.1"/>
    <property type="molecule type" value="Genomic_DNA"/>
</dbReference>
<dbReference type="KEGG" id="som:SOMG_03233"/>
<evidence type="ECO:0000256" key="2">
    <source>
        <dbReference type="ARBA" id="ARBA00008335"/>
    </source>
</evidence>
<dbReference type="SUPFAM" id="SSF103473">
    <property type="entry name" value="MFS general substrate transporter"/>
    <property type="match status" value="2"/>
</dbReference>
<feature type="transmembrane region" description="Helical" evidence="8">
    <location>
        <begin position="294"/>
        <end position="313"/>
    </location>
</feature>
<feature type="transmembrane region" description="Helical" evidence="8">
    <location>
        <begin position="497"/>
        <end position="517"/>
    </location>
</feature>
<evidence type="ECO:0000313" key="10">
    <source>
        <dbReference type="EMBL" id="WBW74220.1"/>
    </source>
</evidence>
<feature type="transmembrane region" description="Helical" evidence="8">
    <location>
        <begin position="32"/>
        <end position="55"/>
    </location>
</feature>
<evidence type="ECO:0000256" key="6">
    <source>
        <dbReference type="ARBA" id="ARBA00023136"/>
    </source>
</evidence>
<dbReference type="GeneID" id="80876713"/>
<dbReference type="GO" id="GO:0000329">
    <property type="term" value="C:fungal-type vacuole membrane"/>
    <property type="evidence" value="ECO:0007669"/>
    <property type="project" value="TreeGrafter"/>
</dbReference>
<feature type="transmembrane region" description="Helical" evidence="8">
    <location>
        <begin position="119"/>
        <end position="143"/>
    </location>
</feature>
<dbReference type="PROSITE" id="PS50850">
    <property type="entry name" value="MFS"/>
    <property type="match status" value="1"/>
</dbReference>
<dbReference type="Gene3D" id="1.20.1250.20">
    <property type="entry name" value="MFS general substrate transporter like domains"/>
    <property type="match status" value="1"/>
</dbReference>
<comment type="similarity">
    <text evidence="2">Belongs to the major facilitator superfamily.</text>
</comment>
<keyword evidence="3" id="KW-0813">Transport</keyword>
<feature type="transmembrane region" description="Helical" evidence="8">
    <location>
        <begin position="251"/>
        <end position="273"/>
    </location>
</feature>
<dbReference type="Gene3D" id="1.20.1720.10">
    <property type="entry name" value="Multidrug resistance protein D"/>
    <property type="match status" value="1"/>
</dbReference>
<comment type="subcellular location">
    <subcellularLocation>
        <location evidence="1">Endomembrane system</location>
        <topology evidence="1">Multi-pass membrane protein</topology>
    </subcellularLocation>
</comment>
<name>A0AAE9WDI9_9SCHI</name>
<accession>A0AAE9WDI9</accession>
<evidence type="ECO:0000256" key="7">
    <source>
        <dbReference type="SAM" id="MobiDB-lite"/>
    </source>
</evidence>
<evidence type="ECO:0000256" key="4">
    <source>
        <dbReference type="ARBA" id="ARBA00022692"/>
    </source>
</evidence>
<feature type="transmembrane region" description="Helical" evidence="8">
    <location>
        <begin position="429"/>
        <end position="451"/>
    </location>
</feature>
<keyword evidence="4 8" id="KW-0812">Transmembrane</keyword>
<dbReference type="GO" id="GO:0046943">
    <property type="term" value="F:carboxylic acid transmembrane transporter activity"/>
    <property type="evidence" value="ECO:0007669"/>
    <property type="project" value="UniProtKB-ARBA"/>
</dbReference>
<dbReference type="FunFam" id="1.20.1720.10:FF:000013">
    <property type="entry name" value="Related to multidrug resistance proteins"/>
    <property type="match status" value="1"/>
</dbReference>
<dbReference type="PANTHER" id="PTHR23501">
    <property type="entry name" value="MAJOR FACILITATOR SUPERFAMILY"/>
    <property type="match status" value="1"/>
</dbReference>
<dbReference type="RefSeq" id="XP_056038463.1">
    <property type="nucleotide sequence ID" value="XM_056182024.1"/>
</dbReference>
<evidence type="ECO:0000313" key="11">
    <source>
        <dbReference type="Proteomes" id="UP001212411"/>
    </source>
</evidence>
<evidence type="ECO:0000259" key="9">
    <source>
        <dbReference type="PROSITE" id="PS50850"/>
    </source>
</evidence>
<feature type="transmembrane region" description="Helical" evidence="8">
    <location>
        <begin position="387"/>
        <end position="417"/>
    </location>
</feature>
<feature type="domain" description="Major facilitator superfamily (MFS) profile" evidence="9">
    <location>
        <begin position="33"/>
        <end position="524"/>
    </location>
</feature>
<protein>
    <submittedName>
        <fullName evidence="10">Vacuolar amino acid transmembrane transporter Fnx1</fullName>
    </submittedName>
</protein>
<feature type="transmembrane region" description="Helical" evidence="8">
    <location>
        <begin position="182"/>
        <end position="204"/>
    </location>
</feature>
<dbReference type="GO" id="GO:0012505">
    <property type="term" value="C:endomembrane system"/>
    <property type="evidence" value="ECO:0007669"/>
    <property type="project" value="UniProtKB-SubCell"/>
</dbReference>
<feature type="transmembrane region" description="Helical" evidence="8">
    <location>
        <begin position="225"/>
        <end position="245"/>
    </location>
</feature>
<reference evidence="10 11" key="1">
    <citation type="journal article" date="2023" name="G3 (Bethesda)">
        <title>A high-quality reference genome for the fission yeast Schizosaccharomyces osmophilus.</title>
        <authorList>
            <person name="Jia G.S."/>
            <person name="Zhang W.C."/>
            <person name="Liang Y."/>
            <person name="Liu X.H."/>
            <person name="Rhind N."/>
            <person name="Pidoux A."/>
            <person name="Brysch-Herzberg M."/>
            <person name="Du L.L."/>
        </authorList>
    </citation>
    <scope>NUCLEOTIDE SEQUENCE [LARGE SCALE GENOMIC DNA]</scope>
    <source>
        <strain evidence="10 11">CBS 15793</strain>
    </source>
</reference>
<evidence type="ECO:0000256" key="8">
    <source>
        <dbReference type="SAM" id="Phobius"/>
    </source>
</evidence>
<feature type="transmembrane region" description="Helical" evidence="8">
    <location>
        <begin position="92"/>
        <end position="112"/>
    </location>
</feature>
<evidence type="ECO:0000256" key="5">
    <source>
        <dbReference type="ARBA" id="ARBA00022989"/>
    </source>
</evidence>
<dbReference type="Proteomes" id="UP001212411">
    <property type="component" value="Chromosome 2"/>
</dbReference>
<keyword evidence="5 8" id="KW-1133">Transmembrane helix</keyword>
<gene>
    <name evidence="10" type="primary">fnx1</name>
    <name evidence="10" type="ORF">SOMG_03233</name>
</gene>
<dbReference type="InterPro" id="IPR020846">
    <property type="entry name" value="MFS_dom"/>
</dbReference>
<evidence type="ECO:0000256" key="1">
    <source>
        <dbReference type="ARBA" id="ARBA00004127"/>
    </source>
</evidence>
<dbReference type="PANTHER" id="PTHR23501:SF191">
    <property type="entry name" value="VACUOLAR BASIC AMINO ACID TRANSPORTER 4"/>
    <property type="match status" value="1"/>
</dbReference>
<evidence type="ECO:0000256" key="3">
    <source>
        <dbReference type="ARBA" id="ARBA00022448"/>
    </source>
</evidence>
<dbReference type="InterPro" id="IPR011701">
    <property type="entry name" value="MFS"/>
</dbReference>
<proteinExistence type="inferred from homology"/>
<dbReference type="InterPro" id="IPR036259">
    <property type="entry name" value="MFS_trans_sf"/>
</dbReference>
<dbReference type="Pfam" id="PF07690">
    <property type="entry name" value="MFS_1"/>
    <property type="match status" value="1"/>
</dbReference>
<feature type="region of interest" description="Disordered" evidence="7">
    <location>
        <begin position="1"/>
        <end position="23"/>
    </location>
</feature>
<keyword evidence="11" id="KW-1185">Reference proteome</keyword>
<feature type="transmembrane region" description="Helical" evidence="8">
    <location>
        <begin position="362"/>
        <end position="381"/>
    </location>
</feature>